<dbReference type="Gene3D" id="1.10.486.10">
    <property type="entry name" value="PCRA, domain 4"/>
    <property type="match status" value="1"/>
</dbReference>
<evidence type="ECO:0000259" key="17">
    <source>
        <dbReference type="PROSITE" id="PS51198"/>
    </source>
</evidence>
<keyword evidence="5 15" id="KW-0378">Hydrolase</keyword>
<dbReference type="Pfam" id="PF12705">
    <property type="entry name" value="PDDEXK_1"/>
    <property type="match status" value="1"/>
</dbReference>
<keyword evidence="7 15" id="KW-0269">Exonuclease</keyword>
<evidence type="ECO:0000256" key="5">
    <source>
        <dbReference type="ARBA" id="ARBA00022801"/>
    </source>
</evidence>
<feature type="region of interest" description="Nuclease activity, interacts with RecD and RecA" evidence="15">
    <location>
        <begin position="893"/>
        <end position="1222"/>
    </location>
</feature>
<keyword evidence="8 15" id="KW-0067">ATP-binding</keyword>
<name>A0ABY7VKU5_9GAMM</name>
<evidence type="ECO:0000256" key="10">
    <source>
        <dbReference type="ARBA" id="ARBA00023125"/>
    </source>
</evidence>
<feature type="active site" description="For nuclease activity" evidence="15">
    <location>
        <position position="1106"/>
    </location>
</feature>
<evidence type="ECO:0000256" key="1">
    <source>
        <dbReference type="ARBA" id="ARBA00022722"/>
    </source>
</evidence>
<dbReference type="SUPFAM" id="SSF52540">
    <property type="entry name" value="P-loop containing nucleoside triphosphate hydrolases"/>
    <property type="match status" value="1"/>
</dbReference>
<dbReference type="NCBIfam" id="TIGR00609">
    <property type="entry name" value="recB"/>
    <property type="match status" value="1"/>
</dbReference>
<evidence type="ECO:0000256" key="7">
    <source>
        <dbReference type="ARBA" id="ARBA00022839"/>
    </source>
</evidence>
<evidence type="ECO:0000256" key="8">
    <source>
        <dbReference type="ARBA" id="ARBA00022840"/>
    </source>
</evidence>
<dbReference type="Pfam" id="PF00580">
    <property type="entry name" value="UvrD-helicase"/>
    <property type="match status" value="1"/>
</dbReference>
<dbReference type="PANTHER" id="PTHR11070">
    <property type="entry name" value="UVRD / RECB / PCRA DNA HELICASE FAMILY MEMBER"/>
    <property type="match status" value="1"/>
</dbReference>
<keyword evidence="6 15" id="KW-0347">Helicase</keyword>
<evidence type="ECO:0000256" key="11">
    <source>
        <dbReference type="ARBA" id="ARBA00023204"/>
    </source>
</evidence>
<dbReference type="PROSITE" id="PS51217">
    <property type="entry name" value="UVRD_HELICASE_CTER"/>
    <property type="match status" value="1"/>
</dbReference>
<dbReference type="InterPro" id="IPR027417">
    <property type="entry name" value="P-loop_NTPase"/>
</dbReference>
<comment type="function">
    <text evidence="15">A helicase/nuclease that prepares dsDNA breaks (DSB) for recombinational DNA repair. Binds to DSBs and unwinds DNA via a highly rapid and processive ATP-dependent bidirectional helicase activity. Unwinds dsDNA until it encounters a Chi (crossover hotspot instigator) sequence from the 3' direction. Cuts ssDNA a few nucleotides 3' to the Chi site. The properties and activities of the enzyme are changed at Chi. The Chi-altered holoenzyme produces a long 3'-ssDNA overhang and facilitates RecA-binding to the ssDNA for homologous DNA recombination and repair. Holoenzyme degrades any linearized DNA that is unable to undergo homologous recombination. In the holoenzyme this subunit contributes ATPase, 3'-5' helicase, exonuclease activity and loads RecA onto ssDNA.</text>
</comment>
<dbReference type="Gene3D" id="3.90.320.10">
    <property type="match status" value="1"/>
</dbReference>
<feature type="binding site" evidence="15">
    <location>
        <position position="1106"/>
    </location>
    <ligand>
        <name>Mg(2+)</name>
        <dbReference type="ChEBI" id="CHEBI:18420"/>
    </ligand>
</feature>
<evidence type="ECO:0000256" key="15">
    <source>
        <dbReference type="HAMAP-Rule" id="MF_01485"/>
    </source>
</evidence>
<reference evidence="19 20" key="1">
    <citation type="journal article" date="2022" name="Mar. Drugs">
        <title>Bioassay-Guided Fractionation Leads to the Detection of Cholic Acid Generated by the Rare Thalassomonas sp.</title>
        <authorList>
            <person name="Pheiffer F."/>
            <person name="Schneider Y.K."/>
            <person name="Hansen E.H."/>
            <person name="Andersen J.H."/>
            <person name="Isaksson J."/>
            <person name="Busche T."/>
            <person name="R C."/>
            <person name="Kalinowski J."/>
            <person name="Zyl L.V."/>
            <person name="Trindade M."/>
        </authorList>
    </citation>
    <scope>NUCLEOTIDE SEQUENCE [LARGE SCALE GENOMIC DNA]</scope>
    <source>
        <strain evidence="19 20">A5K-61T</strain>
    </source>
</reference>
<protein>
    <recommendedName>
        <fullName evidence="15">RecBCD enzyme subunit RecB</fullName>
        <ecNumber evidence="15">3.1.11.5</ecNumber>
        <ecNumber evidence="15">5.6.2.4</ecNumber>
    </recommendedName>
    <alternativeName>
        <fullName evidence="15">DNA 3'-5' helicase subunit RecB</fullName>
    </alternativeName>
    <alternativeName>
        <fullName evidence="15">Exonuclease V subunit RecB</fullName>
        <shortName evidence="15">ExoV subunit RecB</shortName>
    </alternativeName>
    <alternativeName>
        <fullName evidence="15">Helicase/nuclease RecBCD subunit RecB</fullName>
    </alternativeName>
</protein>
<feature type="region of interest" description="DNA-binding and helicase activity, interacts with RecC" evidence="15">
    <location>
        <begin position="1"/>
        <end position="845"/>
    </location>
</feature>
<keyword evidence="3 15" id="KW-0547">Nucleotide-binding</keyword>
<feature type="domain" description="UvrD-like helicase C-terminal" evidence="18">
    <location>
        <begin position="477"/>
        <end position="741"/>
    </location>
</feature>
<keyword evidence="1 15" id="KW-0540">Nuclease</keyword>
<feature type="binding site" evidence="15">
    <location>
        <position position="951"/>
    </location>
    <ligand>
        <name>Mg(2+)</name>
        <dbReference type="ChEBI" id="CHEBI:18420"/>
    </ligand>
</feature>
<evidence type="ECO:0000256" key="2">
    <source>
        <dbReference type="ARBA" id="ARBA00022723"/>
    </source>
</evidence>
<evidence type="ECO:0000256" key="14">
    <source>
        <dbReference type="ARBA" id="ARBA00048988"/>
    </source>
</evidence>
<dbReference type="InterPro" id="IPR011604">
    <property type="entry name" value="PDDEXK-like_dom_sf"/>
</dbReference>
<comment type="domain">
    <text evidence="15">The N-terminal DNA-binding domain is a ssDNA-dependent ATPase and has ATP-dependent 3'-5' helicase function. This domain interacts with RecC.</text>
</comment>
<proteinExistence type="inferred from homology"/>
<gene>
    <name evidence="15 19" type="primary">recB</name>
    <name evidence="19" type="ORF">H3N35_12120</name>
</gene>
<dbReference type="GO" id="GO:0008854">
    <property type="term" value="F:exodeoxyribonuclease V activity"/>
    <property type="evidence" value="ECO:0007669"/>
    <property type="project" value="UniProtKB-EC"/>
</dbReference>
<dbReference type="EMBL" id="CP059693">
    <property type="protein sequence ID" value="WDE14106.1"/>
    <property type="molecule type" value="Genomic_DNA"/>
</dbReference>
<dbReference type="RefSeq" id="WP_274054617.1">
    <property type="nucleotide sequence ID" value="NZ_CP059693.1"/>
</dbReference>
<dbReference type="CDD" id="cd22352">
    <property type="entry name" value="RecB_C-like"/>
    <property type="match status" value="1"/>
</dbReference>
<keyword evidence="10 15" id="KW-0238">DNA-binding</keyword>
<dbReference type="Gene3D" id="3.40.50.300">
    <property type="entry name" value="P-loop containing nucleotide triphosphate hydrolases"/>
    <property type="match status" value="2"/>
</dbReference>
<keyword evidence="2 15" id="KW-0479">Metal-binding</keyword>
<comment type="similarity">
    <text evidence="15">Belongs to the helicase family. UvrD subfamily.</text>
</comment>
<keyword evidence="12 15" id="KW-0413">Isomerase</keyword>
<feature type="binding site" evidence="16">
    <location>
        <begin position="23"/>
        <end position="30"/>
    </location>
    <ligand>
        <name>ATP</name>
        <dbReference type="ChEBI" id="CHEBI:30616"/>
    </ligand>
</feature>
<keyword evidence="4 15" id="KW-0227">DNA damage</keyword>
<dbReference type="Proteomes" id="UP001215231">
    <property type="component" value="Chromosome"/>
</dbReference>
<evidence type="ECO:0000313" key="19">
    <source>
        <dbReference type="EMBL" id="WDE14106.1"/>
    </source>
</evidence>
<dbReference type="SUPFAM" id="SSF52980">
    <property type="entry name" value="Restriction endonuclease-like"/>
    <property type="match status" value="1"/>
</dbReference>
<comment type="catalytic activity">
    <reaction evidence="15">
        <text>Exonucleolytic cleavage (in the presence of ATP) in either 5'- to 3'- or 3'- to 5'-direction to yield 5'-phosphooligonucleotides.</text>
        <dbReference type="EC" id="3.1.11.5"/>
    </reaction>
</comment>
<dbReference type="EC" id="3.1.11.5" evidence="15"/>
<comment type="catalytic activity">
    <reaction evidence="14 15">
        <text>ATP + H2O = ADP + phosphate + H(+)</text>
        <dbReference type="Rhea" id="RHEA:13065"/>
        <dbReference type="ChEBI" id="CHEBI:15377"/>
        <dbReference type="ChEBI" id="CHEBI:15378"/>
        <dbReference type="ChEBI" id="CHEBI:30616"/>
        <dbReference type="ChEBI" id="CHEBI:43474"/>
        <dbReference type="ChEBI" id="CHEBI:456216"/>
        <dbReference type="EC" id="5.6.2.4"/>
    </reaction>
</comment>
<dbReference type="PROSITE" id="PS51198">
    <property type="entry name" value="UVRD_HELICASE_ATP_BIND"/>
    <property type="match status" value="1"/>
</dbReference>
<dbReference type="InterPro" id="IPR000212">
    <property type="entry name" value="DNA_helicase_UvrD/REP"/>
</dbReference>
<sequence length="1222" mass="138439">MNFVAQNLVAHEIPLQGKHLIEASAGTGKTFNITRLYLRLLLEQKLPVEQILVMTFTKDATEELRGRIGAFIRTAINDWPQLVDQDPYFSALAANISEEEARFLLKKALLFLDEAAIFTIHGFCKRVLSQHAFTSGMSFNSQMETSDQELLLEACRDWYRVLAQQSPDQFEQLAAFWGDPLTFLSHFSKAIHQVALSAELETTSAQALIQAFQAKAQQALTTLEHHEQVLSVYLIEVKTGQEKEKRQQEFSALKAWLAAIVEDIDAFKEKMPDAFIDGRRFSRGKHKQELVEIFAPVNEVKTAVKSLQQDLDKAEAYLVVKQGLDYISEQLVKKKQLQNMLSFDDLISGLKRCLTDESNNQLAEILFAQFPVALVDEFQDTDPLQFAILKAIYFQQSQAVLFMIGDPKQAIYGFRGGDIFTYLTARKMCDFQWLMDTNWRSSPEMIQGYNRLFYGNDLQGEPLPVFGYGIPYIPVKPSPVAADKSSLAEDEHALQFVHFDVSDENNNGQEKAKSSAKAKVKQDFRPVMANWCAGEIARLLLAEQGESPLAARDIAILVRDGTEARAIKQALEDLGLASVFLSNKANLLHSEQTEQLLLLLKGILHVENERLYTAALACGLLGYTPAKLYRLQQDELGWQELKFQFFALRQEWLHKGFITMALKLMHEHFVIDAREQDRALTNLLHLFEILQSASGRHRQPQELVYYLEQEMLKDNPESETELRLESDANLIKIVTQHGSKGLEYPVVFIPFASRHKDPLRFGNRNVTLVEYHDGHGQLKLSLDGTLEARQAMADEAYAESIRLLYVAVTRAEQRCYILTAEFEQYYNSPLGKTLKWQKDQDILVSLQQLANENPGVIGVKQLVEPPAEKPLEQDAGTVSDIKPAAFDGKIERDWWLSSFSALSRNLRHGGVSTPDRDGETAAQAPTSAELLDSALLRFNLAKGAHTGNLLHDIFEQLDFNQPNWQEAMKWPLVKYGELTPGYDEQDLTAWLKQVLLAPLAQSDGVGPEGHELKADYCLADISQEQTLRESEFYFPMSRARVAALAKLLTRHRQRSADVLTTAQEQESFKPRAAKAVSLPAYQQLKGMMHGFIDLIFEHQGKYYLCDYKSTHLGKSFNAYKPPGLLANIQDNYYDLQYLIYALALHRHLAYALEDYDPGLHFGGIYYFYVRGMTNDPKHSGCGVYYRELCSQELTELDAIFSGNYSPAAKDSQDNSKGEREHV</sequence>
<evidence type="ECO:0000256" key="13">
    <source>
        <dbReference type="ARBA" id="ARBA00034617"/>
    </source>
</evidence>
<dbReference type="InterPro" id="IPR011335">
    <property type="entry name" value="Restrct_endonuc-II-like"/>
</dbReference>
<comment type="cofactor">
    <cofactor evidence="15">
        <name>Mg(2+)</name>
        <dbReference type="ChEBI" id="CHEBI:18420"/>
    </cofactor>
    <text evidence="15">Binds 1 Mg(2+) ion per subunit.</text>
</comment>
<evidence type="ECO:0000256" key="16">
    <source>
        <dbReference type="PROSITE-ProRule" id="PRU00560"/>
    </source>
</evidence>
<evidence type="ECO:0000256" key="6">
    <source>
        <dbReference type="ARBA" id="ARBA00022806"/>
    </source>
</evidence>
<organism evidence="19 20">
    <name type="scientific">Thalassomonas haliotis</name>
    <dbReference type="NCBI Taxonomy" id="485448"/>
    <lineage>
        <taxon>Bacteria</taxon>
        <taxon>Pseudomonadati</taxon>
        <taxon>Pseudomonadota</taxon>
        <taxon>Gammaproteobacteria</taxon>
        <taxon>Alteromonadales</taxon>
        <taxon>Colwelliaceae</taxon>
        <taxon>Thalassomonas</taxon>
    </lineage>
</organism>
<dbReference type="Pfam" id="PF13361">
    <property type="entry name" value="UvrD_C"/>
    <property type="match status" value="1"/>
</dbReference>
<evidence type="ECO:0000256" key="3">
    <source>
        <dbReference type="ARBA" id="ARBA00022741"/>
    </source>
</evidence>
<comment type="subunit">
    <text evidence="15">Heterotrimer of RecB, RecC and RecD. All subunits contribute to DNA-binding. Interacts with RecA.</text>
</comment>
<dbReference type="PANTHER" id="PTHR11070:SF23">
    <property type="entry name" value="RECBCD ENZYME SUBUNIT RECB"/>
    <property type="match status" value="1"/>
</dbReference>
<comment type="domain">
    <text evidence="15">The C-terminal domain has nuclease activity and interacts with RecD. It interacts with RecA, facilitating its loading onto ssDNA.</text>
</comment>
<evidence type="ECO:0000313" key="20">
    <source>
        <dbReference type="Proteomes" id="UP001215231"/>
    </source>
</evidence>
<keyword evidence="11 15" id="KW-0234">DNA repair</keyword>
<keyword evidence="9 15" id="KW-0460">Magnesium</keyword>
<comment type="miscellaneous">
    <text evidence="15">In the RecBCD complex, RecB has a slow 3'-5' helicase, an exonuclease activity and loads RecA onto ssDNA, RecD has a fast 5'-3' helicase activity, while RecC stimulates the ATPase and processivity of the RecB helicase and contributes to recognition of the Chi site.</text>
</comment>
<keyword evidence="20" id="KW-1185">Reference proteome</keyword>
<evidence type="ECO:0000256" key="4">
    <source>
        <dbReference type="ARBA" id="ARBA00022763"/>
    </source>
</evidence>
<comment type="catalytic activity">
    <reaction evidence="13 15">
        <text>Couples ATP hydrolysis with the unwinding of duplex DNA by translocating in the 3'-5' direction.</text>
        <dbReference type="EC" id="5.6.2.4"/>
    </reaction>
</comment>
<feature type="binding site" evidence="15">
    <location>
        <position position="1093"/>
    </location>
    <ligand>
        <name>Mg(2+)</name>
        <dbReference type="ChEBI" id="CHEBI:18420"/>
    </ligand>
</feature>
<dbReference type="InterPro" id="IPR004586">
    <property type="entry name" value="RecB"/>
</dbReference>
<evidence type="ECO:0000256" key="9">
    <source>
        <dbReference type="ARBA" id="ARBA00022842"/>
    </source>
</evidence>
<dbReference type="InterPro" id="IPR014016">
    <property type="entry name" value="UvrD-like_ATP-bd"/>
</dbReference>
<dbReference type="HAMAP" id="MF_01485">
    <property type="entry name" value="RecB"/>
    <property type="match status" value="1"/>
</dbReference>
<accession>A0ABY7VKU5</accession>
<dbReference type="InterPro" id="IPR038726">
    <property type="entry name" value="PDDEXK_AddAB-type"/>
</dbReference>
<feature type="domain" description="UvrD-like helicase ATP-binding" evidence="17">
    <location>
        <begin position="2"/>
        <end position="442"/>
    </location>
</feature>
<dbReference type="Gene3D" id="1.10.3170.10">
    <property type="entry name" value="Recbcd, chain B, domain 2"/>
    <property type="match status" value="1"/>
</dbReference>
<evidence type="ECO:0000256" key="12">
    <source>
        <dbReference type="ARBA" id="ARBA00023235"/>
    </source>
</evidence>
<dbReference type="InterPro" id="IPR014017">
    <property type="entry name" value="DNA_helicase_UvrD-like_C"/>
</dbReference>
<evidence type="ECO:0000259" key="18">
    <source>
        <dbReference type="PROSITE" id="PS51217"/>
    </source>
</evidence>
<dbReference type="EC" id="5.6.2.4" evidence="15"/>